<organism evidence="2 3">
    <name type="scientific">Mycoplana rhizolycopersici</name>
    <dbReference type="NCBI Taxonomy" id="2746702"/>
    <lineage>
        <taxon>Bacteria</taxon>
        <taxon>Pseudomonadati</taxon>
        <taxon>Pseudomonadota</taxon>
        <taxon>Alphaproteobacteria</taxon>
        <taxon>Hyphomicrobiales</taxon>
        <taxon>Rhizobiaceae</taxon>
        <taxon>Mycoplana</taxon>
    </lineage>
</organism>
<dbReference type="Proteomes" id="UP000659172">
    <property type="component" value="Unassembled WGS sequence"/>
</dbReference>
<dbReference type="EMBL" id="JABXYK010000004">
    <property type="protein sequence ID" value="NVP55287.1"/>
    <property type="molecule type" value="Genomic_DNA"/>
</dbReference>
<reference evidence="2 3" key="1">
    <citation type="submission" date="2020-06" db="EMBL/GenBank/DDBJ databases">
        <title>Rhizobium sp.nov. isolated from the tomato plant.</title>
        <authorList>
            <person name="Thin K.K."/>
            <person name="Zhang X."/>
            <person name="He S."/>
        </authorList>
    </citation>
    <scope>NUCLEOTIDE SEQUENCE [LARGE SCALE GENOMIC DNA]</scope>
    <source>
        <strain evidence="2 3">DBTS2</strain>
    </source>
</reference>
<proteinExistence type="predicted"/>
<gene>
    <name evidence="2" type="ORF">HV823_08460</name>
</gene>
<sequence>MASIEFVSAPSIVRPLGRRSEKKQFFNQRKNVVEREHGQADDGERQKRRGRKRVSYRPRDRG</sequence>
<evidence type="ECO:0000256" key="1">
    <source>
        <dbReference type="SAM" id="MobiDB-lite"/>
    </source>
</evidence>
<feature type="region of interest" description="Disordered" evidence="1">
    <location>
        <begin position="19"/>
        <end position="62"/>
    </location>
</feature>
<protein>
    <submittedName>
        <fullName evidence="2">Uncharacterized protein</fullName>
    </submittedName>
</protein>
<name>A0ABX2QC30_9HYPH</name>
<accession>A0ABX2QC30</accession>
<dbReference type="RefSeq" id="WP_176949276.1">
    <property type="nucleotide sequence ID" value="NZ_JABXYK010000004.1"/>
</dbReference>
<evidence type="ECO:0000313" key="2">
    <source>
        <dbReference type="EMBL" id="NVP55287.1"/>
    </source>
</evidence>
<comment type="caution">
    <text evidence="2">The sequence shown here is derived from an EMBL/GenBank/DDBJ whole genome shotgun (WGS) entry which is preliminary data.</text>
</comment>
<feature type="compositionally biased region" description="Basic and acidic residues" evidence="1">
    <location>
        <begin position="31"/>
        <end position="45"/>
    </location>
</feature>
<feature type="compositionally biased region" description="Basic residues" evidence="1">
    <location>
        <begin position="46"/>
        <end position="56"/>
    </location>
</feature>
<evidence type="ECO:0000313" key="3">
    <source>
        <dbReference type="Proteomes" id="UP000659172"/>
    </source>
</evidence>
<keyword evidence="3" id="KW-1185">Reference proteome</keyword>